<name>A0A1W2TCZ5_ROSNE</name>
<dbReference type="Proteomes" id="UP000054516">
    <property type="component" value="Unassembled WGS sequence"/>
</dbReference>
<organism evidence="2">
    <name type="scientific">Rosellinia necatrix</name>
    <name type="common">White root-rot fungus</name>
    <dbReference type="NCBI Taxonomy" id="77044"/>
    <lineage>
        <taxon>Eukaryota</taxon>
        <taxon>Fungi</taxon>
        <taxon>Dikarya</taxon>
        <taxon>Ascomycota</taxon>
        <taxon>Pezizomycotina</taxon>
        <taxon>Sordariomycetes</taxon>
        <taxon>Xylariomycetidae</taxon>
        <taxon>Xylariales</taxon>
        <taxon>Xylariaceae</taxon>
        <taxon>Rosellinia</taxon>
    </lineage>
</organism>
<gene>
    <name evidence="2" type="ORF">SAMD00023353_1401660</name>
</gene>
<dbReference type="OrthoDB" id="5209158at2759"/>
<proteinExistence type="predicted"/>
<evidence type="ECO:0000256" key="1">
    <source>
        <dbReference type="SAM" id="MobiDB-lite"/>
    </source>
</evidence>
<reference evidence="2" key="1">
    <citation type="submission" date="2016-03" db="EMBL/GenBank/DDBJ databases">
        <title>Draft genome sequence of Rosellinia necatrix.</title>
        <authorList>
            <person name="Kanematsu S."/>
        </authorList>
    </citation>
    <scope>NUCLEOTIDE SEQUENCE [LARGE SCALE GENOMIC DNA]</scope>
    <source>
        <strain evidence="2">W97</strain>
    </source>
</reference>
<dbReference type="EMBL" id="DF977459">
    <property type="protein sequence ID" value="GAP85864.1"/>
    <property type="molecule type" value="Genomic_DNA"/>
</dbReference>
<protein>
    <submittedName>
        <fullName evidence="2">Uncharacterized protein</fullName>
    </submittedName>
</protein>
<evidence type="ECO:0000313" key="2">
    <source>
        <dbReference type="EMBL" id="GAP85864.1"/>
    </source>
</evidence>
<keyword evidence="3" id="KW-1185">Reference proteome</keyword>
<evidence type="ECO:0000313" key="3">
    <source>
        <dbReference type="Proteomes" id="UP000054516"/>
    </source>
</evidence>
<dbReference type="AlphaFoldDB" id="A0A1W2TCZ5"/>
<feature type="region of interest" description="Disordered" evidence="1">
    <location>
        <begin position="122"/>
        <end position="154"/>
    </location>
</feature>
<accession>A0A1W2TCZ5</accession>
<feature type="region of interest" description="Disordered" evidence="1">
    <location>
        <begin position="1"/>
        <end position="23"/>
    </location>
</feature>
<feature type="compositionally biased region" description="Polar residues" evidence="1">
    <location>
        <begin position="1"/>
        <end position="13"/>
    </location>
</feature>
<sequence length="166" mass="18342">MSTTSYSSNGSRPTSRHHDTGFPDSFASCTTSMRHPDAIIDPSFSISAEHIDPARTLHHSRKSLLHKHRRTISHGKINEESFGSNYAGRLASRFPAPDSATGLVDQHAHEVGSYVVTCEANTQNPSHTEEPEKALGLGPAFQYVGEGDDSDERRRSNIFRKLMHKS</sequence>